<dbReference type="Proteomes" id="UP000199034">
    <property type="component" value="Unassembled WGS sequence"/>
</dbReference>
<dbReference type="EMBL" id="FMZM01000011">
    <property type="protein sequence ID" value="SDD84186.1"/>
    <property type="molecule type" value="Genomic_DNA"/>
</dbReference>
<evidence type="ECO:0000313" key="1">
    <source>
        <dbReference type="EMBL" id="SDD84186.1"/>
    </source>
</evidence>
<proteinExistence type="predicted"/>
<protein>
    <submittedName>
        <fullName evidence="1">Uncharacterized protein</fullName>
    </submittedName>
</protein>
<gene>
    <name evidence="1" type="ORF">SAMN05421872_111167</name>
</gene>
<dbReference type="RefSeq" id="WP_090859945.1">
    <property type="nucleotide sequence ID" value="NZ_FMZM01000011.1"/>
</dbReference>
<dbReference type="AlphaFoldDB" id="A0A1G6Y3K3"/>
<reference evidence="1 2" key="1">
    <citation type="submission" date="2016-10" db="EMBL/GenBank/DDBJ databases">
        <authorList>
            <person name="de Groot N.N."/>
        </authorList>
    </citation>
    <scope>NUCLEOTIDE SEQUENCE [LARGE SCALE GENOMIC DNA]</scope>
    <source>
        <strain evidence="1 2">CGMCC 4.6858</strain>
    </source>
</reference>
<organism evidence="1 2">
    <name type="scientific">Nocardioides lianchengensis</name>
    <dbReference type="NCBI Taxonomy" id="1045774"/>
    <lineage>
        <taxon>Bacteria</taxon>
        <taxon>Bacillati</taxon>
        <taxon>Actinomycetota</taxon>
        <taxon>Actinomycetes</taxon>
        <taxon>Propionibacteriales</taxon>
        <taxon>Nocardioidaceae</taxon>
        <taxon>Nocardioides</taxon>
    </lineage>
</organism>
<evidence type="ECO:0000313" key="2">
    <source>
        <dbReference type="Proteomes" id="UP000199034"/>
    </source>
</evidence>
<accession>A0A1G6Y3K3</accession>
<keyword evidence="2" id="KW-1185">Reference proteome</keyword>
<sequence length="72" mass="7854">MTRDRETAQGELVWAAAERLWEETGAPVADTAVAEAAGIDLDDVRDWIEQAAGVRFEITRDGASRTVVAPLR</sequence>
<name>A0A1G6Y3K3_9ACTN</name>
<dbReference type="STRING" id="1045774.SAMN05421872_111167"/>